<evidence type="ECO:0000256" key="2">
    <source>
        <dbReference type="ARBA" id="ARBA00022729"/>
    </source>
</evidence>
<dbReference type="SUPFAM" id="SSF53822">
    <property type="entry name" value="Periplasmic binding protein-like I"/>
    <property type="match status" value="1"/>
</dbReference>
<dbReference type="KEGG" id="dmp:FAK_26870"/>
<feature type="signal peptide" evidence="3">
    <location>
        <begin position="1"/>
        <end position="23"/>
    </location>
</feature>
<keyword evidence="6" id="KW-1185">Reference proteome</keyword>
<comment type="similarity">
    <text evidence="1">Belongs to the leucine-binding protein family.</text>
</comment>
<protein>
    <submittedName>
        <fullName evidence="5">ABC transporter substrate-binding protein</fullName>
    </submittedName>
</protein>
<gene>
    <name evidence="5" type="ORF">FAK_26870</name>
</gene>
<evidence type="ECO:0000313" key="5">
    <source>
        <dbReference type="EMBL" id="BEQ15621.1"/>
    </source>
</evidence>
<evidence type="ECO:0000259" key="4">
    <source>
        <dbReference type="Pfam" id="PF13458"/>
    </source>
</evidence>
<evidence type="ECO:0000256" key="3">
    <source>
        <dbReference type="SAM" id="SignalP"/>
    </source>
</evidence>
<reference evidence="6" key="1">
    <citation type="journal article" date="2023" name="Arch. Microbiol.">
        <title>Desulfoferula mesophilus gen. nov. sp. nov., a mesophilic sulfate-reducing bacterium isolated from a brackish lake sediment.</title>
        <authorList>
            <person name="Watanabe T."/>
            <person name="Yabe T."/>
            <person name="Tsuji J.M."/>
            <person name="Fukui M."/>
        </authorList>
    </citation>
    <scope>NUCLEOTIDE SEQUENCE [LARGE SCALE GENOMIC DNA]</scope>
    <source>
        <strain evidence="6">12FAK</strain>
    </source>
</reference>
<dbReference type="AlphaFoldDB" id="A0AAU9EYU1"/>
<feature type="domain" description="Leucine-binding protein" evidence="4">
    <location>
        <begin position="26"/>
        <end position="360"/>
    </location>
</feature>
<feature type="chain" id="PRO_5043784490" evidence="3">
    <location>
        <begin position="24"/>
        <end position="403"/>
    </location>
</feature>
<dbReference type="EMBL" id="AP028679">
    <property type="protein sequence ID" value="BEQ15621.1"/>
    <property type="molecule type" value="Genomic_DNA"/>
</dbReference>
<accession>A0AAU9EYU1</accession>
<proteinExistence type="inferred from homology"/>
<sequence length="403" mass="44482">MKKFLAVMLILGLAVVAAGPASAADTIRIGLLAPLSHQVGEGEVNAAKMAVKRINDAGGIDGKKLELFIEDTEIKPEKAINGYKKLVMVDKVKAVMGAFSSGVVLSLMDHVARYKVPFISTASSSNTFGEKVAKDYDRYKYFFRLMLNETDQVNGMVEFVDGFLKPKLKIKKIAVMAEDAKWTKLMGSQFVEQIKTKGIEVSDYIRFPFKETDFAPILSRVKNANVQFLLEISAIADGAVYINQWHDMQGPPIGGCDTSAGSEDFWDKTNGKCKSETVFMYGAYDVPLTPKTKPFWADYIKEFGKEPKYASGFTYDAVYVVAGAVKAAGSTKPDALVAAIEKTDYVGVSGRIQFKKNHNTICGSDGRPMMIWHQWQGKGQRLPVYPAKYATAKLILPAWWSVK</sequence>
<dbReference type="InterPro" id="IPR028081">
    <property type="entry name" value="Leu-bd"/>
</dbReference>
<dbReference type="PANTHER" id="PTHR30483">
    <property type="entry name" value="LEUCINE-SPECIFIC-BINDING PROTEIN"/>
    <property type="match status" value="1"/>
</dbReference>
<organism evidence="5 6">
    <name type="scientific">Desulfoferula mesophila</name>
    <dbReference type="NCBI Taxonomy" id="3058419"/>
    <lineage>
        <taxon>Bacteria</taxon>
        <taxon>Pseudomonadati</taxon>
        <taxon>Thermodesulfobacteriota</taxon>
        <taxon>Desulfarculia</taxon>
        <taxon>Desulfarculales</taxon>
        <taxon>Desulfarculaceae</taxon>
        <taxon>Desulfoferula</taxon>
    </lineage>
</organism>
<dbReference type="RefSeq" id="WP_338600272.1">
    <property type="nucleotide sequence ID" value="NZ_AP028679.1"/>
</dbReference>
<evidence type="ECO:0000313" key="6">
    <source>
        <dbReference type="Proteomes" id="UP001366166"/>
    </source>
</evidence>
<dbReference type="PANTHER" id="PTHR30483:SF6">
    <property type="entry name" value="PERIPLASMIC BINDING PROTEIN OF ABC TRANSPORTER FOR NATURAL AMINO ACIDS"/>
    <property type="match status" value="1"/>
</dbReference>
<evidence type="ECO:0000256" key="1">
    <source>
        <dbReference type="ARBA" id="ARBA00010062"/>
    </source>
</evidence>
<dbReference type="Pfam" id="PF13458">
    <property type="entry name" value="Peripla_BP_6"/>
    <property type="match status" value="1"/>
</dbReference>
<dbReference type="InterPro" id="IPR051010">
    <property type="entry name" value="BCAA_transport"/>
</dbReference>
<keyword evidence="2 3" id="KW-0732">Signal</keyword>
<dbReference type="Gene3D" id="3.40.50.2300">
    <property type="match status" value="2"/>
</dbReference>
<dbReference type="InterPro" id="IPR028082">
    <property type="entry name" value="Peripla_BP_I"/>
</dbReference>
<dbReference type="Proteomes" id="UP001366166">
    <property type="component" value="Chromosome"/>
</dbReference>
<name>A0AAU9EYU1_9BACT</name>
<dbReference type="CDD" id="cd06345">
    <property type="entry name" value="PBP1_ABC_ligand_binding-like"/>
    <property type="match status" value="1"/>
</dbReference>